<organism evidence="1 2">
    <name type="scientific">Nocardiopsis changdeensis</name>
    <dbReference type="NCBI Taxonomy" id="2831969"/>
    <lineage>
        <taxon>Bacteria</taxon>
        <taxon>Bacillati</taxon>
        <taxon>Actinomycetota</taxon>
        <taxon>Actinomycetes</taxon>
        <taxon>Streptosporangiales</taxon>
        <taxon>Nocardiopsidaceae</taxon>
        <taxon>Nocardiopsis</taxon>
    </lineage>
</organism>
<sequence length="330" mass="33324">MTLILTRSELTGLVAPARVAAAVEAAFAELAGGRAAQPYGEPARVAGLDPQFVPMTALLPASGLAAGKLLSDIPGNRARGLPAQQSVLVLADAETGGPLAVMDGAVPTRLRTAATTRVATRHLARPGPYVLGVVGAGPLAAAHVVALADERRPERVLVWSRREETVRALREEVAAHVPGLEVAPADSPRAVVAGADVVCTVTPSREPLVEGAWLRPGQHLNVVGAPPRTDHREVDAAALAAGLLVVDSAPVALHESGAVAAAIAEGAITAGDCALDLAAVVSGRHPGRTSGAGITVFASVGLGLEDAAVGRLLLDAARERGLGTEIALAD</sequence>
<dbReference type="Gene3D" id="3.40.50.720">
    <property type="entry name" value="NAD(P)-binding Rossmann-like Domain"/>
    <property type="match status" value="1"/>
</dbReference>
<dbReference type="SUPFAM" id="SSF51735">
    <property type="entry name" value="NAD(P)-binding Rossmann-fold domains"/>
    <property type="match status" value="1"/>
</dbReference>
<dbReference type="Gene3D" id="3.30.1780.10">
    <property type="entry name" value="ornithine cyclodeaminase, domain 1"/>
    <property type="match status" value="1"/>
</dbReference>
<name>A0ABX8BNP0_9ACTN</name>
<dbReference type="PANTHER" id="PTHR13812:SF19">
    <property type="entry name" value="KETIMINE REDUCTASE MU-CRYSTALLIN"/>
    <property type="match status" value="1"/>
</dbReference>
<protein>
    <submittedName>
        <fullName evidence="1">Ornithine cyclodeaminase family protein</fullName>
    </submittedName>
</protein>
<dbReference type="RefSeq" id="WP_220563237.1">
    <property type="nucleotide sequence ID" value="NZ_CP074133.1"/>
</dbReference>
<dbReference type="InterPro" id="IPR036291">
    <property type="entry name" value="NAD(P)-bd_dom_sf"/>
</dbReference>
<gene>
    <name evidence="1" type="ORF">KGD84_27225</name>
</gene>
<evidence type="ECO:0000313" key="2">
    <source>
        <dbReference type="Proteomes" id="UP000676079"/>
    </source>
</evidence>
<dbReference type="InterPro" id="IPR003462">
    <property type="entry name" value="ODC_Mu_crystall"/>
</dbReference>
<keyword evidence="2" id="KW-1185">Reference proteome</keyword>
<dbReference type="Proteomes" id="UP000676079">
    <property type="component" value="Chromosome"/>
</dbReference>
<dbReference type="PIRSF" id="PIRSF001439">
    <property type="entry name" value="CryM"/>
    <property type="match status" value="1"/>
</dbReference>
<dbReference type="Pfam" id="PF02423">
    <property type="entry name" value="OCD_Mu_crystall"/>
    <property type="match status" value="1"/>
</dbReference>
<dbReference type="PANTHER" id="PTHR13812">
    <property type="entry name" value="KETIMINE REDUCTASE MU-CRYSTALLIN"/>
    <property type="match status" value="1"/>
</dbReference>
<dbReference type="InterPro" id="IPR023401">
    <property type="entry name" value="ODC_N"/>
</dbReference>
<reference evidence="1 2" key="1">
    <citation type="submission" date="2021-05" db="EMBL/GenBank/DDBJ databases">
        <title>Direct Submission.</title>
        <authorList>
            <person name="Li K."/>
            <person name="Gao J."/>
        </authorList>
    </citation>
    <scope>NUCLEOTIDE SEQUENCE [LARGE SCALE GENOMIC DNA]</scope>
    <source>
        <strain evidence="1 2">Mg02</strain>
    </source>
</reference>
<evidence type="ECO:0000313" key="1">
    <source>
        <dbReference type="EMBL" id="QUX22013.1"/>
    </source>
</evidence>
<dbReference type="EMBL" id="CP074133">
    <property type="protein sequence ID" value="QUX22013.1"/>
    <property type="molecule type" value="Genomic_DNA"/>
</dbReference>
<proteinExistence type="predicted"/>
<accession>A0ABX8BNP0</accession>